<evidence type="ECO:0000313" key="2">
    <source>
        <dbReference type="Proteomes" id="UP000199652"/>
    </source>
</evidence>
<protein>
    <recommendedName>
        <fullName evidence="3">Bh protein</fullName>
    </recommendedName>
</protein>
<organism evidence="1 2">
    <name type="scientific">Eubacterium barkeri</name>
    <name type="common">Clostridium barkeri</name>
    <dbReference type="NCBI Taxonomy" id="1528"/>
    <lineage>
        <taxon>Bacteria</taxon>
        <taxon>Bacillati</taxon>
        <taxon>Bacillota</taxon>
        <taxon>Clostridia</taxon>
        <taxon>Eubacteriales</taxon>
        <taxon>Eubacteriaceae</taxon>
        <taxon>Eubacterium</taxon>
    </lineage>
</organism>
<sequence length="105" mass="12648">MSKTNMDAYLFCLNCDKDTDHKIEYRDGQIHRITCRECGMAIQINQEYIQAHFKEDFVDRVMSKPGRMTKEMQADLNGFIKSLPYRVITKPYRVYKEWEQEEKKK</sequence>
<dbReference type="AlphaFoldDB" id="A0A1H3GK86"/>
<name>A0A1H3GK86_EUBBA</name>
<reference evidence="2" key="1">
    <citation type="submission" date="2016-10" db="EMBL/GenBank/DDBJ databases">
        <authorList>
            <person name="Varghese N."/>
            <person name="Submissions S."/>
        </authorList>
    </citation>
    <scope>NUCLEOTIDE SEQUENCE [LARGE SCALE GENOMIC DNA]</scope>
    <source>
        <strain evidence="2">VPI 5359</strain>
    </source>
</reference>
<accession>A0A1H3GK86</accession>
<gene>
    <name evidence="1" type="ORF">SAMN04488579_11429</name>
</gene>
<keyword evidence="2" id="KW-1185">Reference proteome</keyword>
<dbReference type="RefSeq" id="WP_090245656.1">
    <property type="nucleotide sequence ID" value="NZ_FNOU01000014.1"/>
</dbReference>
<proteinExistence type="predicted"/>
<dbReference type="OrthoDB" id="2427546at2"/>
<evidence type="ECO:0000313" key="1">
    <source>
        <dbReference type="EMBL" id="SDY03716.1"/>
    </source>
</evidence>
<evidence type="ECO:0008006" key="3">
    <source>
        <dbReference type="Google" id="ProtNLM"/>
    </source>
</evidence>
<dbReference type="STRING" id="1528.SAMN04488579_11429"/>
<dbReference type="Proteomes" id="UP000199652">
    <property type="component" value="Unassembled WGS sequence"/>
</dbReference>
<dbReference type="EMBL" id="FNOU01000014">
    <property type="protein sequence ID" value="SDY03716.1"/>
    <property type="molecule type" value="Genomic_DNA"/>
</dbReference>